<dbReference type="SUPFAM" id="SSF53335">
    <property type="entry name" value="S-adenosyl-L-methionine-dependent methyltransferases"/>
    <property type="match status" value="1"/>
</dbReference>
<dbReference type="GO" id="GO:0008168">
    <property type="term" value="F:methyltransferase activity"/>
    <property type="evidence" value="ECO:0007669"/>
    <property type="project" value="UniProtKB-KW"/>
</dbReference>
<keyword evidence="2" id="KW-0808">Transferase</keyword>
<evidence type="ECO:0000313" key="2">
    <source>
        <dbReference type="EMBL" id="EQD77594.1"/>
    </source>
</evidence>
<gene>
    <name evidence="2" type="ORF">B1B_00979</name>
</gene>
<dbReference type="EMBL" id="AUZY01000719">
    <property type="protein sequence ID" value="EQD77594.1"/>
    <property type="molecule type" value="Genomic_DNA"/>
</dbReference>
<accession>T1D874</accession>
<feature type="region of interest" description="Disordered" evidence="1">
    <location>
        <begin position="129"/>
        <end position="158"/>
    </location>
</feature>
<comment type="caution">
    <text evidence="2">The sequence shown here is derived from an EMBL/GenBank/DDBJ whole genome shotgun (WGS) entry which is preliminary data.</text>
</comment>
<dbReference type="Gene3D" id="2.20.130.10">
    <property type="entry name" value="CAC2371-like domains"/>
    <property type="match status" value="1"/>
</dbReference>
<reference evidence="2" key="2">
    <citation type="journal article" date="2014" name="ISME J.">
        <title>Microbial stratification in low pH oxic and suboxic macroscopic growths along an acid mine drainage.</title>
        <authorList>
            <person name="Mendez-Garcia C."/>
            <person name="Mesa V."/>
            <person name="Sprenger R.R."/>
            <person name="Richter M."/>
            <person name="Diez M.S."/>
            <person name="Solano J."/>
            <person name="Bargiela R."/>
            <person name="Golyshina O.V."/>
            <person name="Manteca A."/>
            <person name="Ramos J.L."/>
            <person name="Gallego J.R."/>
            <person name="Llorente I."/>
            <person name="Martins Dos Santos V.A."/>
            <person name="Jensen O.N."/>
            <person name="Pelaez A.I."/>
            <person name="Sanchez J."/>
            <person name="Ferrer M."/>
        </authorList>
    </citation>
    <scope>NUCLEOTIDE SEQUENCE</scope>
</reference>
<evidence type="ECO:0000256" key="1">
    <source>
        <dbReference type="SAM" id="MobiDB-lite"/>
    </source>
</evidence>
<name>T1D874_9ZZZZ</name>
<organism evidence="2">
    <name type="scientific">mine drainage metagenome</name>
    <dbReference type="NCBI Taxonomy" id="410659"/>
    <lineage>
        <taxon>unclassified sequences</taxon>
        <taxon>metagenomes</taxon>
        <taxon>ecological metagenomes</taxon>
    </lineage>
</organism>
<reference evidence="2" key="1">
    <citation type="submission" date="2013-08" db="EMBL/GenBank/DDBJ databases">
        <authorList>
            <person name="Mendez C."/>
            <person name="Richter M."/>
            <person name="Ferrer M."/>
            <person name="Sanchez J."/>
        </authorList>
    </citation>
    <scope>NUCLEOTIDE SEQUENCE</scope>
</reference>
<feature type="compositionally biased region" description="Basic residues" evidence="1">
    <location>
        <begin position="147"/>
        <end position="158"/>
    </location>
</feature>
<dbReference type="GO" id="GO:0032259">
    <property type="term" value="P:methylation"/>
    <property type="evidence" value="ECO:0007669"/>
    <property type="project" value="UniProtKB-KW"/>
</dbReference>
<protein>
    <submittedName>
        <fullName evidence="2">N-methyltransferase</fullName>
    </submittedName>
</protein>
<dbReference type="InterPro" id="IPR029063">
    <property type="entry name" value="SAM-dependent_MTases_sf"/>
</dbReference>
<proteinExistence type="predicted"/>
<sequence length="158" mass="17877">MFSAIGYVRTLPALEATLRNFARHLRPGGVVIIEPWLAPEEYRVGHSHLITHNTPELRLARMSVGERRGNESIIEFHFLIATPGGPVRYLRDPHVMGLFTVPDTLERMRRAGLRARHFRTGLGTGHDRGLFVGVRPAEPSKPSSPRVRNRSRSRSQRS</sequence>
<keyword evidence="2" id="KW-0489">Methyltransferase</keyword>
<dbReference type="AlphaFoldDB" id="T1D874"/>